<comment type="cofactor">
    <cofactor evidence="1">
        <name>pyridoxal 5'-phosphate</name>
        <dbReference type="ChEBI" id="CHEBI:597326"/>
    </cofactor>
</comment>
<dbReference type="RefSeq" id="WP_092471905.1">
    <property type="nucleotide sequence ID" value="NZ_FOOX01000009.1"/>
</dbReference>
<keyword evidence="3" id="KW-0210">Decarboxylase</keyword>
<keyword evidence="5" id="KW-0456">Lyase</keyword>
<gene>
    <name evidence="8" type="ORF">SAMN05660649_02701</name>
</gene>
<evidence type="ECO:0000256" key="4">
    <source>
        <dbReference type="ARBA" id="ARBA00022898"/>
    </source>
</evidence>
<name>A0A1I2UMH7_9FIRM</name>
<dbReference type="InterPro" id="IPR036633">
    <property type="entry name" value="Prn/Lys/Arg_de-COase_C_sf"/>
</dbReference>
<dbReference type="InterPro" id="IPR052357">
    <property type="entry name" value="Orn_Lys_Arg_decarboxylase-I"/>
</dbReference>
<evidence type="ECO:0000256" key="3">
    <source>
        <dbReference type="ARBA" id="ARBA00022793"/>
    </source>
</evidence>
<dbReference type="AlphaFoldDB" id="A0A1I2UMH7"/>
<evidence type="ECO:0000313" key="9">
    <source>
        <dbReference type="Proteomes" id="UP000199337"/>
    </source>
</evidence>
<dbReference type="EMBL" id="FOOX01000009">
    <property type="protein sequence ID" value="SFG78238.1"/>
    <property type="molecule type" value="Genomic_DNA"/>
</dbReference>
<dbReference type="InterPro" id="IPR008286">
    <property type="entry name" value="Prn/Lys/Arg_de-COase_C"/>
</dbReference>
<dbReference type="InterPro" id="IPR015421">
    <property type="entry name" value="PyrdxlP-dep_Trfase_major"/>
</dbReference>
<dbReference type="PANTHER" id="PTHR43277:SF4">
    <property type="entry name" value="ARGININE DECARBOXYLASE"/>
    <property type="match status" value="1"/>
</dbReference>
<dbReference type="Gene3D" id="3.90.100.10">
    <property type="entry name" value="Orn/Lys/Arg decarboxylase, C-terminal domain"/>
    <property type="match status" value="1"/>
</dbReference>
<proteinExistence type="inferred from homology"/>
<dbReference type="InterPro" id="IPR000310">
    <property type="entry name" value="Orn/Lys/Arg_deCO2ase_major_dom"/>
</dbReference>
<comment type="similarity">
    <text evidence="2">Belongs to the Orn/Lys/Arg decarboxylase class-I family.</text>
</comment>
<accession>A0A1I2UMH7</accession>
<evidence type="ECO:0000259" key="7">
    <source>
        <dbReference type="Pfam" id="PF03711"/>
    </source>
</evidence>
<dbReference type="SUPFAM" id="SSF53383">
    <property type="entry name" value="PLP-dependent transferases"/>
    <property type="match status" value="1"/>
</dbReference>
<evidence type="ECO:0000259" key="6">
    <source>
        <dbReference type="Pfam" id="PF01276"/>
    </source>
</evidence>
<sequence length="492" mass="53958">MYEQKRAPIVEALKNYVQDGVIRFHMPGHKGGLHLQENLLFDWLGGGIFSADVTNVPGMDDLHQTDGVIKEAQDLAARAFGADSTYFLINGSSCGLQALIVTICQNGDKILVPRNMHRSMLSGLIQSGAIPVFYSPEYDGNFGIPLGTAPETIEECLNNHPDIKAVLLVNPTYHGVTSDIPSIANIVHARNIPLLVDEAHGPHLFFHEDLPPTSLEGGADAVVQGTHKILTAFTQASMLHVKGNMIDRQRLEATLRLLQSTSTSYLLLASLDAARAQMAMHGKELLNDALKLAGYLREEIKSISGFTVLEKDTFGNRGLFDLDPTKVTVSIKGLGITGFGAENWLRENHQIQVEMSDIYNLLFIVSFGNRRTELDCLIKALREMAVYAETNQLKDDMFAIQNENDSFVPGIPQMVMSPRKAFNATPVTLPLRAAVGRVSSEVIACYPPGIPVIFPGEIVTAKIVDYLEYMISIGAHFQGCSDLTLKTMRVVK</sequence>
<organism evidence="8 9">
    <name type="scientific">Desulfotruncus arcticus DSM 17038</name>
    <dbReference type="NCBI Taxonomy" id="1121424"/>
    <lineage>
        <taxon>Bacteria</taxon>
        <taxon>Bacillati</taxon>
        <taxon>Bacillota</taxon>
        <taxon>Clostridia</taxon>
        <taxon>Eubacteriales</taxon>
        <taxon>Desulfallaceae</taxon>
        <taxon>Desulfotruncus</taxon>
    </lineage>
</organism>
<keyword evidence="4" id="KW-0663">Pyridoxal phosphate</keyword>
<dbReference type="Pfam" id="PF01276">
    <property type="entry name" value="OKR_DC_1"/>
    <property type="match status" value="1"/>
</dbReference>
<dbReference type="CDD" id="cd00615">
    <property type="entry name" value="Orn_deC_like"/>
    <property type="match status" value="1"/>
</dbReference>
<dbReference type="GO" id="GO:0016831">
    <property type="term" value="F:carboxy-lyase activity"/>
    <property type="evidence" value="ECO:0007669"/>
    <property type="project" value="UniProtKB-KW"/>
</dbReference>
<reference evidence="9" key="1">
    <citation type="submission" date="2016-10" db="EMBL/GenBank/DDBJ databases">
        <authorList>
            <person name="Varghese N."/>
            <person name="Submissions S."/>
        </authorList>
    </citation>
    <scope>NUCLEOTIDE SEQUENCE [LARGE SCALE GENOMIC DNA]</scope>
    <source>
        <strain evidence="9">DSM 17038</strain>
    </source>
</reference>
<evidence type="ECO:0000313" key="8">
    <source>
        <dbReference type="EMBL" id="SFG78238.1"/>
    </source>
</evidence>
<dbReference type="Gene3D" id="3.40.640.10">
    <property type="entry name" value="Type I PLP-dependent aspartate aminotransferase-like (Major domain)"/>
    <property type="match status" value="1"/>
</dbReference>
<dbReference type="InterPro" id="IPR015424">
    <property type="entry name" value="PyrdxlP-dep_Trfase"/>
</dbReference>
<dbReference type="PANTHER" id="PTHR43277">
    <property type="entry name" value="ARGININE DECARBOXYLASE"/>
    <property type="match status" value="1"/>
</dbReference>
<feature type="domain" description="Orn/Lys/Arg decarboxylases family 1 pyridoxal-P attachment site" evidence="6">
    <location>
        <begin position="8"/>
        <end position="372"/>
    </location>
</feature>
<dbReference type="SUPFAM" id="SSF55904">
    <property type="entry name" value="Ornithine decarboxylase C-terminal domain"/>
    <property type="match status" value="1"/>
</dbReference>
<evidence type="ECO:0000256" key="2">
    <source>
        <dbReference type="ARBA" id="ARBA00010671"/>
    </source>
</evidence>
<dbReference type="OrthoDB" id="9815233at2"/>
<protein>
    <submittedName>
        <fullName evidence="8">Arginine decarboxylase</fullName>
    </submittedName>
</protein>
<keyword evidence="9" id="KW-1185">Reference proteome</keyword>
<evidence type="ECO:0000256" key="1">
    <source>
        <dbReference type="ARBA" id="ARBA00001933"/>
    </source>
</evidence>
<evidence type="ECO:0000256" key="5">
    <source>
        <dbReference type="ARBA" id="ARBA00023239"/>
    </source>
</evidence>
<dbReference type="Pfam" id="PF03711">
    <property type="entry name" value="OKR_DC_1_C"/>
    <property type="match status" value="1"/>
</dbReference>
<dbReference type="Proteomes" id="UP000199337">
    <property type="component" value="Unassembled WGS sequence"/>
</dbReference>
<dbReference type="STRING" id="341036.SAMN05660649_02701"/>
<feature type="domain" description="Orn/Lys/Arg decarboxylase C-terminal" evidence="7">
    <location>
        <begin position="405"/>
        <end position="479"/>
    </location>
</feature>